<dbReference type="GO" id="GO:0005814">
    <property type="term" value="C:centriole"/>
    <property type="evidence" value="ECO:0007669"/>
    <property type="project" value="TreeGrafter"/>
</dbReference>
<dbReference type="InterPro" id="IPR029774">
    <property type="entry name" value="CSAP"/>
</dbReference>
<evidence type="ECO:0000313" key="3">
    <source>
        <dbReference type="Proteomes" id="UP001159428"/>
    </source>
</evidence>
<dbReference type="GO" id="GO:0035869">
    <property type="term" value="C:ciliary transition zone"/>
    <property type="evidence" value="ECO:0007669"/>
    <property type="project" value="TreeGrafter"/>
</dbReference>
<gene>
    <name evidence="2" type="ORF">PMEA_00019400</name>
</gene>
<dbReference type="GO" id="GO:0036064">
    <property type="term" value="C:ciliary basal body"/>
    <property type="evidence" value="ECO:0007669"/>
    <property type="project" value="TreeGrafter"/>
</dbReference>
<name>A0AAU9X958_9CNID</name>
<proteinExistence type="predicted"/>
<feature type="compositionally biased region" description="Basic and acidic residues" evidence="1">
    <location>
        <begin position="79"/>
        <end position="88"/>
    </location>
</feature>
<keyword evidence="3" id="KW-1185">Reference proteome</keyword>
<feature type="region of interest" description="Disordered" evidence="1">
    <location>
        <begin position="79"/>
        <end position="216"/>
    </location>
</feature>
<reference evidence="2 3" key="1">
    <citation type="submission" date="2022-05" db="EMBL/GenBank/DDBJ databases">
        <authorList>
            <consortium name="Genoscope - CEA"/>
            <person name="William W."/>
        </authorList>
    </citation>
    <scope>NUCLEOTIDE SEQUENCE [LARGE SCALE GENOMIC DNA]</scope>
</reference>
<dbReference type="Proteomes" id="UP001159428">
    <property type="component" value="Unassembled WGS sequence"/>
</dbReference>
<dbReference type="EMBL" id="CALNXJ010000034">
    <property type="protein sequence ID" value="CAH3140766.1"/>
    <property type="molecule type" value="Genomic_DNA"/>
</dbReference>
<feature type="non-terminal residue" evidence="2">
    <location>
        <position position="1"/>
    </location>
</feature>
<accession>A0AAU9X958</accession>
<feature type="compositionally biased region" description="Basic and acidic residues" evidence="1">
    <location>
        <begin position="98"/>
        <end position="180"/>
    </location>
</feature>
<evidence type="ECO:0000313" key="2">
    <source>
        <dbReference type="EMBL" id="CAH3140766.1"/>
    </source>
</evidence>
<organism evidence="2 3">
    <name type="scientific">Pocillopora meandrina</name>
    <dbReference type="NCBI Taxonomy" id="46732"/>
    <lineage>
        <taxon>Eukaryota</taxon>
        <taxon>Metazoa</taxon>
        <taxon>Cnidaria</taxon>
        <taxon>Anthozoa</taxon>
        <taxon>Hexacorallia</taxon>
        <taxon>Scleractinia</taxon>
        <taxon>Astrocoeniina</taxon>
        <taxon>Pocilloporidae</taxon>
        <taxon>Pocillopora</taxon>
    </lineage>
</organism>
<dbReference type="Pfam" id="PF15748">
    <property type="entry name" value="CCSAP"/>
    <property type="match status" value="1"/>
</dbReference>
<dbReference type="GO" id="GO:0008017">
    <property type="term" value="F:microtubule binding"/>
    <property type="evidence" value="ECO:0007669"/>
    <property type="project" value="TreeGrafter"/>
</dbReference>
<protein>
    <submittedName>
        <fullName evidence="2">Uncharacterized protein</fullName>
    </submittedName>
</protein>
<dbReference type="GO" id="GO:0005819">
    <property type="term" value="C:spindle"/>
    <property type="evidence" value="ECO:0007669"/>
    <property type="project" value="TreeGrafter"/>
</dbReference>
<dbReference type="GO" id="GO:1901673">
    <property type="term" value="P:regulation of mitotic spindle assembly"/>
    <property type="evidence" value="ECO:0007669"/>
    <property type="project" value="TreeGrafter"/>
</dbReference>
<sequence>RGKSLTAHGVHDNGNRSVQSGFRTEISRLRFPYFVERECKMVYSSAYRRAYRKPLWDDYGKEEFISKLQYRSDRRSIEHRHQPWRWDSESEEEDIEEIPAHDGSYDGGRRQFHPDEKKADKKPPKNAWEEEKDFKENDHAERALPLPERLKFDEAEKEEKPKHTRSAEDARLNERESRGGRDHRRKHHRSSGDEKKQRSHSNSPEKDPISRDRRKKAPFLPYGMANEGPVDMWKTHNVLASQPEAILKLSLQVYPAALRAQKRRQQEIKKKAQLREEAVKNKETPAHFDVDVAFPKTWWMTEYQRNFCKEEDVKRHFLR</sequence>
<dbReference type="AlphaFoldDB" id="A0AAU9X958"/>
<evidence type="ECO:0000256" key="1">
    <source>
        <dbReference type="SAM" id="MobiDB-lite"/>
    </source>
</evidence>
<comment type="caution">
    <text evidence="2">The sequence shown here is derived from an EMBL/GenBank/DDBJ whole genome shotgun (WGS) entry which is preliminary data.</text>
</comment>
<dbReference type="PANTHER" id="PTHR31022:SF4">
    <property type="entry name" value="CENTRIOLE, CILIA AND SPINDLE-ASSOCIATED PROTEIN"/>
    <property type="match status" value="1"/>
</dbReference>
<dbReference type="PANTHER" id="PTHR31022">
    <property type="entry name" value="CENTRIOLE, CILIA AND SPINDLE-ASSOCIATED PROTEIN"/>
    <property type="match status" value="1"/>
</dbReference>